<protein>
    <submittedName>
        <fullName evidence="3">MIS12/MIND complex Mis13/Dsn1</fullName>
    </submittedName>
</protein>
<feature type="coiled-coil region" evidence="1">
    <location>
        <begin position="178"/>
        <end position="205"/>
    </location>
</feature>
<feature type="region of interest" description="Disordered" evidence="2">
    <location>
        <begin position="1"/>
        <end position="77"/>
    </location>
</feature>
<dbReference type="GO" id="GO:0000444">
    <property type="term" value="C:MIS12/MIND type complex"/>
    <property type="evidence" value="ECO:0007669"/>
    <property type="project" value="InterPro"/>
</dbReference>
<evidence type="ECO:0000313" key="3">
    <source>
        <dbReference type="EMBL" id="WBW71141.1"/>
    </source>
</evidence>
<feature type="compositionally biased region" description="Polar residues" evidence="2">
    <location>
        <begin position="235"/>
        <end position="246"/>
    </location>
</feature>
<keyword evidence="1" id="KW-0175">Coiled coil</keyword>
<keyword evidence="4" id="KW-1185">Reference proteome</keyword>
<name>A0AAE9W734_9SCHI</name>
<dbReference type="GO" id="GO:0007059">
    <property type="term" value="P:chromosome segregation"/>
    <property type="evidence" value="ECO:0007669"/>
    <property type="project" value="InterPro"/>
</dbReference>
<feature type="region of interest" description="Disordered" evidence="2">
    <location>
        <begin position="216"/>
        <end position="246"/>
    </location>
</feature>
<feature type="compositionally biased region" description="Basic residues" evidence="2">
    <location>
        <begin position="55"/>
        <end position="66"/>
    </location>
</feature>
<dbReference type="Pfam" id="PF08202">
    <property type="entry name" value="MIS13"/>
    <property type="match status" value="1"/>
</dbReference>
<evidence type="ECO:0000256" key="1">
    <source>
        <dbReference type="SAM" id="Coils"/>
    </source>
</evidence>
<dbReference type="InterPro" id="IPR013218">
    <property type="entry name" value="Dsn1/Mis13"/>
</dbReference>
<organism evidence="3 4">
    <name type="scientific">Schizosaccharomyces osmophilus</name>
    <dbReference type="NCBI Taxonomy" id="2545709"/>
    <lineage>
        <taxon>Eukaryota</taxon>
        <taxon>Fungi</taxon>
        <taxon>Dikarya</taxon>
        <taxon>Ascomycota</taxon>
        <taxon>Taphrinomycotina</taxon>
        <taxon>Schizosaccharomycetes</taxon>
        <taxon>Schizosaccharomycetales</taxon>
        <taxon>Schizosaccharomycetaceae</taxon>
        <taxon>Schizosaccharomyces</taxon>
    </lineage>
</organism>
<dbReference type="RefSeq" id="XP_056035384.1">
    <property type="nucleotide sequence ID" value="XM_056180148.1"/>
</dbReference>
<dbReference type="KEGG" id="som:SOMG_01355"/>
<dbReference type="PANTHER" id="PTHR14778">
    <property type="entry name" value="KINETOCHORE-ASSOCIATED PROTEIN DSN1 HOMOLOG"/>
    <property type="match status" value="1"/>
</dbReference>
<dbReference type="AlphaFoldDB" id="A0AAE9W734"/>
<dbReference type="EMBL" id="CP115611">
    <property type="protein sequence ID" value="WBW71141.1"/>
    <property type="molecule type" value="Genomic_DNA"/>
</dbReference>
<gene>
    <name evidence="3" type="primary">mis13</name>
    <name evidence="3" type="ORF">SOMG_01355</name>
</gene>
<dbReference type="GO" id="GO:0051301">
    <property type="term" value="P:cell division"/>
    <property type="evidence" value="ECO:0007669"/>
    <property type="project" value="InterPro"/>
</dbReference>
<feature type="compositionally biased region" description="Basic and acidic residues" evidence="2">
    <location>
        <begin position="16"/>
        <end position="25"/>
    </location>
</feature>
<evidence type="ECO:0000256" key="2">
    <source>
        <dbReference type="SAM" id="MobiDB-lite"/>
    </source>
</evidence>
<evidence type="ECO:0000313" key="4">
    <source>
        <dbReference type="Proteomes" id="UP001212411"/>
    </source>
</evidence>
<dbReference type="GeneID" id="80874837"/>
<feature type="compositionally biased region" description="Low complexity" evidence="2">
    <location>
        <begin position="225"/>
        <end position="234"/>
    </location>
</feature>
<reference evidence="3 4" key="1">
    <citation type="journal article" date="2023" name="G3 (Bethesda)">
        <title>A high-quality reference genome for the fission yeast Schizosaccharomyces osmophilus.</title>
        <authorList>
            <person name="Jia G.S."/>
            <person name="Zhang W.C."/>
            <person name="Liang Y."/>
            <person name="Liu X.H."/>
            <person name="Rhind N."/>
            <person name="Pidoux A."/>
            <person name="Brysch-Herzberg M."/>
            <person name="Du L.L."/>
        </authorList>
    </citation>
    <scope>NUCLEOTIDE SEQUENCE [LARGE SCALE GENOMIC DNA]</scope>
    <source>
        <strain evidence="3 4">CBS 15793</strain>
    </source>
</reference>
<dbReference type="Proteomes" id="UP001212411">
    <property type="component" value="Chromosome 1"/>
</dbReference>
<proteinExistence type="predicted"/>
<sequence length="329" mass="37535">MKRKQEVQEGFTFVRKGKETTEVKHAKANTSQREESPTSEKMIPLPVSDTPIIKKTQKLRKSKGRRSSLGQRGKRASSIGTGFEALPHADVPTNEYYRHISKDLSEPLRMKQLLLWASYKHLNEQREKYKETKESSEAAIARSIIQEVLNELLSNQFSISWYQRSPNEIIPNKPHPQNLKNIQLLDELTAQLAKLQDEEATWRAVAAGSVENEKTLHSCRRLSDRISSSTDSTSNEPKTSNQTQENQDYVKDLRKNLAPLLDSLSQHIHAIHSLTRIGPSVRSAFGERAAHNYFLHKQKFSKAANHSDTMNLLRVLSKSAYQSQRNNEP</sequence>
<dbReference type="PANTHER" id="PTHR14778:SF2">
    <property type="entry name" value="KINETOCHORE-ASSOCIATED PROTEIN DSN1 HOMOLOG"/>
    <property type="match status" value="1"/>
</dbReference>
<accession>A0AAE9W734</accession>